<dbReference type="HOGENOM" id="CLU_118647_0_0_1"/>
<dbReference type="GO" id="GO:0043524">
    <property type="term" value="P:negative regulation of neuron apoptotic process"/>
    <property type="evidence" value="ECO:0000318"/>
    <property type="project" value="GO_Central"/>
</dbReference>
<reference evidence="10" key="3">
    <citation type="submission" date="2025-09" db="UniProtKB">
        <authorList>
            <consortium name="Ensembl"/>
        </authorList>
    </citation>
    <scope>IDENTIFICATION</scope>
    <source>
        <strain evidence="10">Glennie</strain>
    </source>
</reference>
<evidence type="ECO:0000256" key="8">
    <source>
        <dbReference type="ARBA" id="ARBA00023030"/>
    </source>
</evidence>
<dbReference type="PANTHER" id="PTHR15196:SF0">
    <property type="entry name" value="CILIARY NEUROTROPHIC FACTOR"/>
    <property type="match status" value="1"/>
</dbReference>
<evidence type="ECO:0000313" key="10">
    <source>
        <dbReference type="Ensembl" id="ENSOANP00000007151.2"/>
    </source>
</evidence>
<dbReference type="eggNOG" id="ENOG502S4XX">
    <property type="taxonomic scope" value="Eukaryota"/>
</dbReference>
<keyword evidence="7" id="KW-0524">Neurogenesis</keyword>
<dbReference type="InParanoid" id="F7FQ83"/>
<dbReference type="Bgee" id="ENSOANG00000004510">
    <property type="expression patterns" value="Expressed in cerebellum"/>
</dbReference>
<dbReference type="GO" id="GO:0048680">
    <property type="term" value="P:positive regulation of axon regeneration"/>
    <property type="evidence" value="ECO:0000318"/>
    <property type="project" value="GO_Central"/>
</dbReference>
<reference evidence="10 11" key="1">
    <citation type="journal article" date="2008" name="Nature">
        <title>Genome analysis of the platypus reveals unique signatures of evolution.</title>
        <authorList>
            <person name="Warren W.C."/>
            <person name="Hillier L.W."/>
            <person name="Marshall Graves J.A."/>
            <person name="Birney E."/>
            <person name="Ponting C.P."/>
            <person name="Grutzner F."/>
            <person name="Belov K."/>
            <person name="Miller W."/>
            <person name="Clarke L."/>
            <person name="Chinwalla A.T."/>
            <person name="Yang S.P."/>
            <person name="Heger A."/>
            <person name="Locke D.P."/>
            <person name="Miethke P."/>
            <person name="Waters P.D."/>
            <person name="Veyrunes F."/>
            <person name="Fulton L."/>
            <person name="Fulton B."/>
            <person name="Graves T."/>
            <person name="Wallis J."/>
            <person name="Puente X.S."/>
            <person name="Lopez-Otin C."/>
            <person name="Ordonez G.R."/>
            <person name="Eichler E.E."/>
            <person name="Chen L."/>
            <person name="Cheng Z."/>
            <person name="Deakin J.E."/>
            <person name="Alsop A."/>
            <person name="Thompson K."/>
            <person name="Kirby P."/>
            <person name="Papenfuss A.T."/>
            <person name="Wakefield M.J."/>
            <person name="Olender T."/>
            <person name="Lancet D."/>
            <person name="Huttley G.A."/>
            <person name="Smit A.F."/>
            <person name="Pask A."/>
            <person name="Temple-Smith P."/>
            <person name="Batzer M.A."/>
            <person name="Walker J.A."/>
            <person name="Konkel M.K."/>
            <person name="Harris R.S."/>
            <person name="Whittington C.M."/>
            <person name="Wong E.S."/>
            <person name="Gemmell N.J."/>
            <person name="Buschiazzo E."/>
            <person name="Vargas Jentzsch I.M."/>
            <person name="Merkel A."/>
            <person name="Schmitz J."/>
            <person name="Zemann A."/>
            <person name="Churakov G."/>
            <person name="Kriegs J.O."/>
            <person name="Brosius J."/>
            <person name="Murchison E.P."/>
            <person name="Sachidanandam R."/>
            <person name="Smith C."/>
            <person name="Hannon G.J."/>
            <person name="Tsend-Ayush E."/>
            <person name="McMillan D."/>
            <person name="Attenborough R."/>
            <person name="Rens W."/>
            <person name="Ferguson-Smith M."/>
            <person name="Lefevre C.M."/>
            <person name="Sharp J.A."/>
            <person name="Nicholas K.R."/>
            <person name="Ray D.A."/>
            <person name="Kube M."/>
            <person name="Reinhardt R."/>
            <person name="Pringle T.H."/>
            <person name="Taylor J."/>
            <person name="Jones R.C."/>
            <person name="Nixon B."/>
            <person name="Dacheux J.L."/>
            <person name="Niwa H."/>
            <person name="Sekita Y."/>
            <person name="Huang X."/>
            <person name="Stark A."/>
            <person name="Kheradpour P."/>
            <person name="Kellis M."/>
            <person name="Flicek P."/>
            <person name="Chen Y."/>
            <person name="Webber C."/>
            <person name="Hardison R."/>
            <person name="Nelson J."/>
            <person name="Hallsworth-Pepin K."/>
            <person name="Delehaunty K."/>
            <person name="Markovic C."/>
            <person name="Minx P."/>
            <person name="Feng Y."/>
            <person name="Kremitzki C."/>
            <person name="Mitreva M."/>
            <person name="Glasscock J."/>
            <person name="Wylie T."/>
            <person name="Wohldmann P."/>
            <person name="Thiru P."/>
            <person name="Nhan M.N."/>
            <person name="Pohl C.S."/>
            <person name="Smith S.M."/>
            <person name="Hou S."/>
            <person name="Nefedov M."/>
            <person name="de Jong P.J."/>
            <person name="Renfree M.B."/>
            <person name="Mardis E.R."/>
            <person name="Wilson R.K."/>
        </authorList>
    </citation>
    <scope>NUCLEOTIDE SEQUENCE [LARGE SCALE GENOMIC DNA]</scope>
    <source>
        <strain evidence="10 11">Glennie</strain>
    </source>
</reference>
<evidence type="ECO:0000313" key="11">
    <source>
        <dbReference type="Proteomes" id="UP000002279"/>
    </source>
</evidence>
<dbReference type="OMA" id="RWSEMTE"/>
<dbReference type="GeneID" id="100680604"/>
<dbReference type="Proteomes" id="UP000002279">
    <property type="component" value="Chromosome 3"/>
</dbReference>
<comment type="similarity">
    <text evidence="2">Belongs to the CNTF family.</text>
</comment>
<dbReference type="GO" id="GO:0070120">
    <property type="term" value="P:ciliary neurotrophic factor-mediated signaling pathway"/>
    <property type="evidence" value="ECO:0000318"/>
    <property type="project" value="GO_Central"/>
</dbReference>
<proteinExistence type="inferred from homology"/>
<dbReference type="GO" id="GO:0005138">
    <property type="term" value="F:interleukin-6 receptor binding"/>
    <property type="evidence" value="ECO:0007669"/>
    <property type="project" value="Ensembl"/>
</dbReference>
<dbReference type="InterPro" id="IPR000151">
    <property type="entry name" value="Ciliary_neurotrophic_fac_CNTF"/>
</dbReference>
<protein>
    <recommendedName>
        <fullName evidence="3">Ciliary neurotrophic factor</fullName>
    </recommendedName>
</protein>
<keyword evidence="6" id="KW-0221">Differentiation</keyword>
<evidence type="ECO:0000256" key="6">
    <source>
        <dbReference type="ARBA" id="ARBA00022782"/>
    </source>
</evidence>
<comment type="function">
    <text evidence="9">CNTF is a survival factor for various neuronal cell types. Seems to prevent the degeneration of motor axons after axotomy.</text>
</comment>
<dbReference type="InterPro" id="IPR009079">
    <property type="entry name" value="4_helix_cytokine-like_core"/>
</dbReference>
<dbReference type="Pfam" id="PF01110">
    <property type="entry name" value="CNTF"/>
    <property type="match status" value="1"/>
</dbReference>
<dbReference type="GO" id="GO:0005737">
    <property type="term" value="C:cytoplasm"/>
    <property type="evidence" value="ECO:0007669"/>
    <property type="project" value="UniProtKB-SubCell"/>
</dbReference>
<keyword evidence="5" id="KW-0963">Cytoplasm</keyword>
<evidence type="ECO:0000256" key="1">
    <source>
        <dbReference type="ARBA" id="ARBA00004496"/>
    </source>
</evidence>
<organism evidence="10 11">
    <name type="scientific">Ornithorhynchus anatinus</name>
    <name type="common">Duckbill platypus</name>
    <dbReference type="NCBI Taxonomy" id="9258"/>
    <lineage>
        <taxon>Eukaryota</taxon>
        <taxon>Metazoa</taxon>
        <taxon>Chordata</taxon>
        <taxon>Craniata</taxon>
        <taxon>Vertebrata</taxon>
        <taxon>Euteleostomi</taxon>
        <taxon>Mammalia</taxon>
        <taxon>Monotremata</taxon>
        <taxon>Ornithorhynchidae</taxon>
        <taxon>Ornithorhynchus</taxon>
    </lineage>
</organism>
<dbReference type="GO" id="GO:0044877">
    <property type="term" value="F:protein-containing complex binding"/>
    <property type="evidence" value="ECO:0007669"/>
    <property type="project" value="Ensembl"/>
</dbReference>
<dbReference type="Gene3D" id="1.20.1250.10">
    <property type="match status" value="1"/>
</dbReference>
<dbReference type="PANTHER" id="PTHR15196">
    <property type="entry name" value="CILIARY NEUROTROPHIC FACTOR"/>
    <property type="match status" value="1"/>
</dbReference>
<dbReference type="OrthoDB" id="9510890at2759"/>
<evidence type="ECO:0000256" key="5">
    <source>
        <dbReference type="ARBA" id="ARBA00022490"/>
    </source>
</evidence>
<dbReference type="GO" id="GO:0097386">
    <property type="term" value="C:glial cell projection"/>
    <property type="evidence" value="ECO:0000318"/>
    <property type="project" value="GO_Central"/>
</dbReference>
<dbReference type="GO" id="GO:0008083">
    <property type="term" value="F:growth factor activity"/>
    <property type="evidence" value="ECO:0000318"/>
    <property type="project" value="GO_Central"/>
</dbReference>
<keyword evidence="4" id="KW-0217">Developmental protein</keyword>
<dbReference type="GO" id="GO:0008284">
    <property type="term" value="P:positive regulation of cell population proliferation"/>
    <property type="evidence" value="ECO:0007669"/>
    <property type="project" value="Ensembl"/>
</dbReference>
<dbReference type="FunFam" id="1.20.1250.10:FF:000022">
    <property type="entry name" value="ciliary neurotrophic factor"/>
    <property type="match status" value="1"/>
</dbReference>
<dbReference type="GO" id="GO:0043025">
    <property type="term" value="C:neuronal cell body"/>
    <property type="evidence" value="ECO:0000318"/>
    <property type="project" value="GO_Central"/>
</dbReference>
<dbReference type="GO" id="GO:0007259">
    <property type="term" value="P:cell surface receptor signaling pathway via JAK-STAT"/>
    <property type="evidence" value="ECO:0000318"/>
    <property type="project" value="GO_Central"/>
</dbReference>
<keyword evidence="11" id="KW-1185">Reference proteome</keyword>
<dbReference type="FunCoup" id="F7FQ83">
    <property type="interactions" value="272"/>
</dbReference>
<dbReference type="AlphaFoldDB" id="F7FQ83"/>
<sequence length="200" mass="22129">MALAGQGPGAPHRRNLCTRSIWLARKIRSDLTTLLESYVEHQGLSGHLDLDSVAGVPPASTDRWSEMTEAERLRENLGAYRAFHTLLGEVLEDQRALLTPTEGDFHEAIHAVLVQVAAFIYQLEELMVFLEHGIPPHESPGAPGRAELGAFEKKLLGLKVLRELGQWTLRSIRDLRLISSHGHDGVPVPAGQRLAEVQKM</sequence>
<dbReference type="GO" id="GO:0046533">
    <property type="term" value="P:negative regulation of photoreceptor cell differentiation"/>
    <property type="evidence" value="ECO:0007669"/>
    <property type="project" value="Ensembl"/>
</dbReference>
<evidence type="ECO:0000256" key="4">
    <source>
        <dbReference type="ARBA" id="ARBA00022473"/>
    </source>
</evidence>
<dbReference type="GO" id="GO:0005615">
    <property type="term" value="C:extracellular space"/>
    <property type="evidence" value="ECO:0007669"/>
    <property type="project" value="Ensembl"/>
</dbReference>
<dbReference type="SUPFAM" id="SSF47266">
    <property type="entry name" value="4-helical cytokines"/>
    <property type="match status" value="1"/>
</dbReference>
<dbReference type="GO" id="GO:0048644">
    <property type="term" value="P:muscle organ morphogenesis"/>
    <property type="evidence" value="ECO:0007669"/>
    <property type="project" value="Ensembl"/>
</dbReference>
<dbReference type="GO" id="GO:0046668">
    <property type="term" value="P:regulation of retinal cell programmed cell death"/>
    <property type="evidence" value="ECO:0007669"/>
    <property type="project" value="Ensembl"/>
</dbReference>
<dbReference type="GO" id="GO:0010628">
    <property type="term" value="P:positive regulation of gene expression"/>
    <property type="evidence" value="ECO:0007669"/>
    <property type="project" value="Ensembl"/>
</dbReference>
<dbReference type="STRING" id="9258.ENSOANP00000007151"/>
<name>F7FQ83_ORNAN</name>
<evidence type="ECO:0000256" key="2">
    <source>
        <dbReference type="ARBA" id="ARBA00007988"/>
    </source>
</evidence>
<gene>
    <name evidence="10" type="primary">CNTF</name>
</gene>
<dbReference type="CTD" id="1270"/>
<accession>F7FQ83</accession>
<evidence type="ECO:0000256" key="7">
    <source>
        <dbReference type="ARBA" id="ARBA00022902"/>
    </source>
</evidence>
<dbReference type="GO" id="GO:0005125">
    <property type="term" value="F:cytokine activity"/>
    <property type="evidence" value="ECO:0000318"/>
    <property type="project" value="GO_Central"/>
</dbReference>
<dbReference type="GO" id="GO:0060221">
    <property type="term" value="P:retinal rod cell differentiation"/>
    <property type="evidence" value="ECO:0007669"/>
    <property type="project" value="Ensembl"/>
</dbReference>
<dbReference type="KEGG" id="oaa:100680604"/>
<dbReference type="GO" id="GO:0048666">
    <property type="term" value="P:neuron development"/>
    <property type="evidence" value="ECO:0007669"/>
    <property type="project" value="Ensembl"/>
</dbReference>
<dbReference type="GeneTree" id="ENSGT00420000029890"/>
<keyword evidence="8" id="KW-0339">Growth factor</keyword>
<dbReference type="RefSeq" id="XP_028917203.1">
    <property type="nucleotide sequence ID" value="XM_029061370.1"/>
</dbReference>
<evidence type="ECO:0000256" key="9">
    <source>
        <dbReference type="ARBA" id="ARBA00025427"/>
    </source>
</evidence>
<reference evidence="10" key="2">
    <citation type="submission" date="2025-08" db="UniProtKB">
        <authorList>
            <consortium name="Ensembl"/>
        </authorList>
    </citation>
    <scope>IDENTIFICATION</scope>
    <source>
        <strain evidence="10">Glennie</strain>
    </source>
</reference>
<dbReference type="GO" id="GO:0030424">
    <property type="term" value="C:axon"/>
    <property type="evidence" value="ECO:0000318"/>
    <property type="project" value="GO_Central"/>
</dbReference>
<comment type="subcellular location">
    <subcellularLocation>
        <location evidence="1">Cytoplasm</location>
    </subcellularLocation>
</comment>
<dbReference type="GO" id="GO:0048143">
    <property type="term" value="P:astrocyte activation"/>
    <property type="evidence" value="ECO:0000318"/>
    <property type="project" value="GO_Central"/>
</dbReference>
<dbReference type="Ensembl" id="ENSOANT00000007153.2">
    <property type="protein sequence ID" value="ENSOANP00000007151.2"/>
    <property type="gene ID" value="ENSOANG00000004510.2"/>
</dbReference>
<evidence type="ECO:0000256" key="3">
    <source>
        <dbReference type="ARBA" id="ARBA00015150"/>
    </source>
</evidence>
<dbReference type="GO" id="GO:0005127">
    <property type="term" value="F:ciliary neurotrophic factor receptor binding"/>
    <property type="evidence" value="ECO:0000318"/>
    <property type="project" value="GO_Central"/>
</dbReference>